<keyword evidence="2" id="KW-0808">Transferase</keyword>
<dbReference type="PANTHER" id="PTHR47183">
    <property type="entry name" value="GLUCOSE-1-PHOSPHATE CYTIDYLYLTRANSFERASE-RELATED"/>
    <property type="match status" value="1"/>
</dbReference>
<dbReference type="GO" id="GO:0047343">
    <property type="term" value="F:glucose-1-phosphate cytidylyltransferase activity"/>
    <property type="evidence" value="ECO:0007669"/>
    <property type="project" value="InterPro"/>
</dbReference>
<organism evidence="2 3">
    <name type="scientific">Solemya pervernicosa gill symbiont</name>
    <dbReference type="NCBI Taxonomy" id="642797"/>
    <lineage>
        <taxon>Bacteria</taxon>
        <taxon>Pseudomonadati</taxon>
        <taxon>Pseudomonadota</taxon>
        <taxon>Gammaproteobacteria</taxon>
        <taxon>sulfur-oxidizing symbionts</taxon>
    </lineage>
</organism>
<dbReference type="AlphaFoldDB" id="A0A1T2L7R5"/>
<dbReference type="EMBL" id="MPRL01000014">
    <property type="protein sequence ID" value="OOZ41147.1"/>
    <property type="molecule type" value="Genomic_DNA"/>
</dbReference>
<dbReference type="Pfam" id="PF00483">
    <property type="entry name" value="NTP_transferase"/>
    <property type="match status" value="1"/>
</dbReference>
<keyword evidence="2" id="KW-0548">Nucleotidyltransferase</keyword>
<keyword evidence="3" id="KW-1185">Reference proteome</keyword>
<dbReference type="GO" id="GO:0009243">
    <property type="term" value="P:O antigen biosynthetic process"/>
    <property type="evidence" value="ECO:0007669"/>
    <property type="project" value="InterPro"/>
</dbReference>
<name>A0A1T2L7R5_9GAMM</name>
<dbReference type="Proteomes" id="UP000191110">
    <property type="component" value="Unassembled WGS sequence"/>
</dbReference>
<dbReference type="SUPFAM" id="SSF53448">
    <property type="entry name" value="Nucleotide-diphospho-sugar transferases"/>
    <property type="match status" value="1"/>
</dbReference>
<gene>
    <name evidence="2" type="ORF">BOW53_05240</name>
</gene>
<dbReference type="InterPro" id="IPR013446">
    <property type="entry name" value="G1P_cyt_trans-like"/>
</dbReference>
<feature type="domain" description="Nucleotidyl transferase" evidence="1">
    <location>
        <begin position="4"/>
        <end position="197"/>
    </location>
</feature>
<dbReference type="OrthoDB" id="9788272at2"/>
<comment type="caution">
    <text evidence="2">The sequence shown here is derived from an EMBL/GenBank/DDBJ whole genome shotgun (WGS) entry which is preliminary data.</text>
</comment>
<sequence>MKVAILAGGKGTRLSEETTIRPKPMVEIGGEPILHHIMRYYAAHGFSEFVIATGYLGEQIVDHFCSRGEVVDGPAGAVRVVGCDDEAWIIDLVDTGTETNTGGRIKRLAPYLSDATFMLTWGDGLADVDLAALTAFHRQHGGHATVTAVHPPARFGRLSLDQERVTAFAEKTVDPDEWINGAFFVLEPAVFGYIEGDSTLWEGAPLEELSRDGQLLAYRHEGFWQCMDTLHEKEMLNKIWSRGDAPWLVKGNH</sequence>
<proteinExistence type="predicted"/>
<dbReference type="CDD" id="cd02524">
    <property type="entry name" value="G1P_cytidylyltransferase"/>
    <property type="match status" value="1"/>
</dbReference>
<dbReference type="RefSeq" id="WP_078483043.1">
    <property type="nucleotide sequence ID" value="NZ_MPRL01000014.1"/>
</dbReference>
<dbReference type="InterPro" id="IPR005835">
    <property type="entry name" value="NTP_transferase_dom"/>
</dbReference>
<evidence type="ECO:0000313" key="3">
    <source>
        <dbReference type="Proteomes" id="UP000191110"/>
    </source>
</evidence>
<accession>A0A1T2L7R5</accession>
<evidence type="ECO:0000259" key="1">
    <source>
        <dbReference type="Pfam" id="PF00483"/>
    </source>
</evidence>
<dbReference type="PANTHER" id="PTHR47183:SF1">
    <property type="entry name" value="GLUCOSE-1-PHOSPHATE CYTIDYLYLTRANSFERASE"/>
    <property type="match status" value="1"/>
</dbReference>
<protein>
    <submittedName>
        <fullName evidence="2">Glucose-1-phosphate cytidylyltransferase</fullName>
    </submittedName>
</protein>
<dbReference type="Gene3D" id="3.90.550.10">
    <property type="entry name" value="Spore Coat Polysaccharide Biosynthesis Protein SpsA, Chain A"/>
    <property type="match status" value="1"/>
</dbReference>
<evidence type="ECO:0000313" key="2">
    <source>
        <dbReference type="EMBL" id="OOZ41147.1"/>
    </source>
</evidence>
<dbReference type="NCBIfam" id="TIGR02623">
    <property type="entry name" value="G1P_cyt_trans"/>
    <property type="match status" value="1"/>
</dbReference>
<dbReference type="InterPro" id="IPR046981">
    <property type="entry name" value="G1P_cyt_trans"/>
</dbReference>
<reference evidence="2 3" key="1">
    <citation type="submission" date="2016-11" db="EMBL/GenBank/DDBJ databases">
        <title>Mixed transmission modes and dynamic genome evolution in an obligate animal-bacterial symbiosis.</title>
        <authorList>
            <person name="Russell S.L."/>
            <person name="Corbett-Detig R.B."/>
            <person name="Cavanaugh C.M."/>
        </authorList>
    </citation>
    <scope>NUCLEOTIDE SEQUENCE [LARGE SCALE GENOMIC DNA]</scope>
    <source>
        <strain evidence="2">Sveles-Q1</strain>
    </source>
</reference>
<dbReference type="InterPro" id="IPR029044">
    <property type="entry name" value="Nucleotide-diphossugar_trans"/>
</dbReference>